<feature type="domain" description="Nephrocystin 3-like N-terminal" evidence="2">
    <location>
        <begin position="80"/>
        <end position="218"/>
    </location>
</feature>
<keyword evidence="4" id="KW-1185">Reference proteome</keyword>
<gene>
    <name evidence="3" type="ORF">P691DRAFT_104996</name>
</gene>
<dbReference type="AlphaFoldDB" id="A0A9P6C0Q4"/>
<sequence length="306" mass="34250">MLSNTSNLVLNNCLLVEHDVAEGSGESSYASCCHEKDIDDREGLRILYNNSDPRAAYDSAARELDLGSIPKTDHEDFVAEFVAWTHQTDSPVLRLNGPRSNLAQLCAEKVQEELAASFFYPQSQRADDPSQIFITIADQLATHIPSYANILDAKLRRYPALVTKSLKVQFRELIFAPIEELLAKGDDLGSRKVIIVEAIDECVNVHARCEILAAILEFSCALPFRWAIFGQPDSQVEALLKGRSLTMVSCWNVCHSAPNFLDGEGESLRMELIYHEGWIAVRWMLVTCGSRIVTCTAFFFFQPEQS</sequence>
<dbReference type="Pfam" id="PF24883">
    <property type="entry name" value="NPHP3_N"/>
    <property type="match status" value="1"/>
</dbReference>
<name>A0A9P6C0Q4_9AGAR</name>
<organism evidence="3 4">
    <name type="scientific">Macrolepiota fuliginosa MF-IS2</name>
    <dbReference type="NCBI Taxonomy" id="1400762"/>
    <lineage>
        <taxon>Eukaryota</taxon>
        <taxon>Fungi</taxon>
        <taxon>Dikarya</taxon>
        <taxon>Basidiomycota</taxon>
        <taxon>Agaricomycotina</taxon>
        <taxon>Agaricomycetes</taxon>
        <taxon>Agaricomycetidae</taxon>
        <taxon>Agaricales</taxon>
        <taxon>Agaricineae</taxon>
        <taxon>Agaricaceae</taxon>
        <taxon>Macrolepiota</taxon>
    </lineage>
</organism>
<evidence type="ECO:0000313" key="3">
    <source>
        <dbReference type="EMBL" id="KAF9447606.1"/>
    </source>
</evidence>
<dbReference type="EMBL" id="MU151192">
    <property type="protein sequence ID" value="KAF9447606.1"/>
    <property type="molecule type" value="Genomic_DNA"/>
</dbReference>
<keyword evidence="1" id="KW-0677">Repeat</keyword>
<evidence type="ECO:0000256" key="1">
    <source>
        <dbReference type="ARBA" id="ARBA00022737"/>
    </source>
</evidence>
<protein>
    <recommendedName>
        <fullName evidence="2">Nephrocystin 3-like N-terminal domain-containing protein</fullName>
    </recommendedName>
</protein>
<proteinExistence type="predicted"/>
<comment type="caution">
    <text evidence="3">The sequence shown here is derived from an EMBL/GenBank/DDBJ whole genome shotgun (WGS) entry which is preliminary data.</text>
</comment>
<dbReference type="OrthoDB" id="5967843at2759"/>
<accession>A0A9P6C0Q4</accession>
<dbReference type="Proteomes" id="UP000807342">
    <property type="component" value="Unassembled WGS sequence"/>
</dbReference>
<evidence type="ECO:0000313" key="4">
    <source>
        <dbReference type="Proteomes" id="UP000807342"/>
    </source>
</evidence>
<reference evidence="3" key="1">
    <citation type="submission" date="2020-11" db="EMBL/GenBank/DDBJ databases">
        <authorList>
            <consortium name="DOE Joint Genome Institute"/>
            <person name="Ahrendt S."/>
            <person name="Riley R."/>
            <person name="Andreopoulos W."/>
            <person name="Labutti K."/>
            <person name="Pangilinan J."/>
            <person name="Ruiz-Duenas F.J."/>
            <person name="Barrasa J.M."/>
            <person name="Sanchez-Garcia M."/>
            <person name="Camarero S."/>
            <person name="Miyauchi S."/>
            <person name="Serrano A."/>
            <person name="Linde D."/>
            <person name="Babiker R."/>
            <person name="Drula E."/>
            <person name="Ayuso-Fernandez I."/>
            <person name="Pacheco R."/>
            <person name="Padilla G."/>
            <person name="Ferreira P."/>
            <person name="Barriuso J."/>
            <person name="Kellner H."/>
            <person name="Castanera R."/>
            <person name="Alfaro M."/>
            <person name="Ramirez L."/>
            <person name="Pisabarro A.G."/>
            <person name="Kuo A."/>
            <person name="Tritt A."/>
            <person name="Lipzen A."/>
            <person name="He G."/>
            <person name="Yan M."/>
            <person name="Ng V."/>
            <person name="Cullen D."/>
            <person name="Martin F."/>
            <person name="Rosso M.-N."/>
            <person name="Henrissat B."/>
            <person name="Hibbett D."/>
            <person name="Martinez A.T."/>
            <person name="Grigoriev I.V."/>
        </authorList>
    </citation>
    <scope>NUCLEOTIDE SEQUENCE</scope>
    <source>
        <strain evidence="3">MF-IS2</strain>
    </source>
</reference>
<evidence type="ECO:0000259" key="2">
    <source>
        <dbReference type="Pfam" id="PF24883"/>
    </source>
</evidence>
<dbReference type="InterPro" id="IPR056884">
    <property type="entry name" value="NPHP3-like_N"/>
</dbReference>